<keyword evidence="4" id="KW-0732">Signal</keyword>
<keyword evidence="1 2" id="KW-1015">Disulfide bond</keyword>
<evidence type="ECO:0000256" key="4">
    <source>
        <dbReference type="SAM" id="SignalP"/>
    </source>
</evidence>
<feature type="signal peptide" evidence="4">
    <location>
        <begin position="1"/>
        <end position="19"/>
    </location>
</feature>
<dbReference type="Pfam" id="PF00057">
    <property type="entry name" value="Ldl_recept_a"/>
    <property type="match status" value="1"/>
</dbReference>
<dbReference type="InterPro" id="IPR036055">
    <property type="entry name" value="LDL_receptor-like_sf"/>
</dbReference>
<dbReference type="InterPro" id="IPR023415">
    <property type="entry name" value="LDLR_class-A_CS"/>
</dbReference>
<dbReference type="OrthoDB" id="6076617at2759"/>
<dbReference type="PROSITE" id="PS01209">
    <property type="entry name" value="LDLRA_1"/>
    <property type="match status" value="1"/>
</dbReference>
<feature type="chain" id="PRO_5040378910" evidence="4">
    <location>
        <begin position="20"/>
        <end position="173"/>
    </location>
</feature>
<feature type="transmembrane region" description="Helical" evidence="3">
    <location>
        <begin position="117"/>
        <end position="138"/>
    </location>
</feature>
<dbReference type="InterPro" id="IPR002172">
    <property type="entry name" value="LDrepeatLR_classA_rpt"/>
</dbReference>
<dbReference type="AlphaFoldDB" id="A0A9P1MT11"/>
<evidence type="ECO:0000256" key="1">
    <source>
        <dbReference type="ARBA" id="ARBA00023157"/>
    </source>
</evidence>
<evidence type="ECO:0000313" key="5">
    <source>
        <dbReference type="EMBL" id="CAI5438877.1"/>
    </source>
</evidence>
<keyword evidence="3" id="KW-1133">Transmembrane helix</keyword>
<keyword evidence="3" id="KW-0812">Transmembrane</keyword>
<dbReference type="EMBL" id="CANHGI010000001">
    <property type="protein sequence ID" value="CAI5438877.1"/>
    <property type="molecule type" value="Genomic_DNA"/>
</dbReference>
<keyword evidence="3" id="KW-0472">Membrane</keyword>
<reference evidence="5" key="1">
    <citation type="submission" date="2022-11" db="EMBL/GenBank/DDBJ databases">
        <authorList>
            <person name="Kikuchi T."/>
        </authorList>
    </citation>
    <scope>NUCLEOTIDE SEQUENCE</scope>
    <source>
        <strain evidence="5">PS1010</strain>
    </source>
</reference>
<dbReference type="PANTHER" id="PTHR46876:SF1">
    <property type="entry name" value="LOW-DENSITY LIPOPROTEIN RECEPTOR-RELATED PROTEIN 11"/>
    <property type="match status" value="1"/>
</dbReference>
<dbReference type="SMART" id="SM00192">
    <property type="entry name" value="LDLa"/>
    <property type="match status" value="1"/>
</dbReference>
<gene>
    <name evidence="5" type="ORF">CAMP_LOCUS1514</name>
</gene>
<dbReference type="PANTHER" id="PTHR46876">
    <property type="entry name" value="LOW-DENSITY LIPOPROTEIN RECEPTOR-RELATED PROTEIN 11"/>
    <property type="match status" value="1"/>
</dbReference>
<sequence length="173" mass="19568">MAKYFQLILFCFAINLIFAQYQPQSNIEQFGRQPLRQCSRQWERACQNGECIAGYDWCDSIPQCSDGSDEWNCDNVNRNVAANEGNAREPPISPTTAKSIVSTTVSNSLKGTVTIEYSHLIFAIGAFIVLSIMIITLIKRRSRKKPSGFRNRRGNILQQDSDEDDILISSMYS</sequence>
<evidence type="ECO:0000256" key="3">
    <source>
        <dbReference type="SAM" id="Phobius"/>
    </source>
</evidence>
<organism evidence="5 6">
    <name type="scientific">Caenorhabditis angaria</name>
    <dbReference type="NCBI Taxonomy" id="860376"/>
    <lineage>
        <taxon>Eukaryota</taxon>
        <taxon>Metazoa</taxon>
        <taxon>Ecdysozoa</taxon>
        <taxon>Nematoda</taxon>
        <taxon>Chromadorea</taxon>
        <taxon>Rhabditida</taxon>
        <taxon>Rhabditina</taxon>
        <taxon>Rhabditomorpha</taxon>
        <taxon>Rhabditoidea</taxon>
        <taxon>Rhabditidae</taxon>
        <taxon>Peloderinae</taxon>
        <taxon>Caenorhabditis</taxon>
    </lineage>
</organism>
<proteinExistence type="predicted"/>
<dbReference type="Gene3D" id="4.10.400.10">
    <property type="entry name" value="Low-density Lipoprotein Receptor"/>
    <property type="match status" value="1"/>
</dbReference>
<comment type="caution">
    <text evidence="2">Lacks conserved residue(s) required for the propagation of feature annotation.</text>
</comment>
<dbReference type="CDD" id="cd00112">
    <property type="entry name" value="LDLa"/>
    <property type="match status" value="1"/>
</dbReference>
<evidence type="ECO:0000256" key="2">
    <source>
        <dbReference type="PROSITE-ProRule" id="PRU00124"/>
    </source>
</evidence>
<protein>
    <submittedName>
        <fullName evidence="5">Uncharacterized protein</fullName>
    </submittedName>
</protein>
<feature type="disulfide bond" evidence="2">
    <location>
        <begin position="58"/>
        <end position="73"/>
    </location>
</feature>
<keyword evidence="6" id="KW-1185">Reference proteome</keyword>
<name>A0A9P1MT11_9PELO</name>
<dbReference type="SUPFAM" id="SSF57424">
    <property type="entry name" value="LDL receptor-like module"/>
    <property type="match status" value="1"/>
</dbReference>
<evidence type="ECO:0000313" key="6">
    <source>
        <dbReference type="Proteomes" id="UP001152747"/>
    </source>
</evidence>
<accession>A0A9P1MT11</accession>
<feature type="disulfide bond" evidence="2">
    <location>
        <begin position="46"/>
        <end position="64"/>
    </location>
</feature>
<dbReference type="PROSITE" id="PS50068">
    <property type="entry name" value="LDLRA_2"/>
    <property type="match status" value="1"/>
</dbReference>
<dbReference type="Proteomes" id="UP001152747">
    <property type="component" value="Unassembled WGS sequence"/>
</dbReference>
<comment type="caution">
    <text evidence="5">The sequence shown here is derived from an EMBL/GenBank/DDBJ whole genome shotgun (WGS) entry which is preliminary data.</text>
</comment>